<dbReference type="PANTHER" id="PTHR36573:SF1">
    <property type="entry name" value="INTERMEMBRANE PHOSPHOLIPID TRANSPORT SYSTEM BINDING PROTEIN MLAC"/>
    <property type="match status" value="1"/>
</dbReference>
<dbReference type="InterPro" id="IPR008869">
    <property type="entry name" value="MlaC/ttg2D"/>
</dbReference>
<evidence type="ECO:0000256" key="1">
    <source>
        <dbReference type="SAM" id="SignalP"/>
    </source>
</evidence>
<dbReference type="OrthoDB" id="9787053at2"/>
<protein>
    <submittedName>
        <fullName evidence="2">Phospholipid transport system substrate-binding protein</fullName>
    </submittedName>
</protein>
<dbReference type="PANTHER" id="PTHR36573">
    <property type="entry name" value="INTERMEMBRANE PHOSPHOLIPID TRANSPORT SYSTEM BINDING PROTEIN MLAC"/>
    <property type="match status" value="1"/>
</dbReference>
<evidence type="ECO:0000313" key="2">
    <source>
        <dbReference type="EMBL" id="TDO99892.1"/>
    </source>
</evidence>
<keyword evidence="3" id="KW-1185">Reference proteome</keyword>
<evidence type="ECO:0000313" key="3">
    <source>
        <dbReference type="Proteomes" id="UP000294656"/>
    </source>
</evidence>
<comment type="caution">
    <text evidence="2">The sequence shown here is derived from an EMBL/GenBank/DDBJ whole genome shotgun (WGS) entry which is preliminary data.</text>
</comment>
<dbReference type="PIRSF" id="PIRSF004649">
    <property type="entry name" value="MlaC"/>
    <property type="match status" value="1"/>
</dbReference>
<proteinExistence type="predicted"/>
<gene>
    <name evidence="2" type="ORF">DFP79_0901</name>
</gene>
<name>A0A4V3CH19_9GAMM</name>
<dbReference type="Proteomes" id="UP000294656">
    <property type="component" value="Unassembled WGS sequence"/>
</dbReference>
<accession>A0A4V3CH19</accession>
<dbReference type="Pfam" id="PF05494">
    <property type="entry name" value="MlaC"/>
    <property type="match status" value="1"/>
</dbReference>
<dbReference type="Gene3D" id="3.10.450.710">
    <property type="entry name" value="Tgt2/MlaC"/>
    <property type="match status" value="1"/>
</dbReference>
<sequence>MNYVVRLVALLCALSVQGVSAAAHEGAREAVLAVVDQFKVEIVDKKEVLANDPGALYSTVSNVLEPVIDFNDFAKKVMGKYYRRTSKEQRVRFSSVTKDTLINTYGSTLLDFDPSAINVKPLSANQRGKETKVDVSFKTDDGTAIDIAFYMAKNKVGNWQLSNVIINGINFGLTFRKQFGVMMQKNKNNLDAAISAWEDSLASK</sequence>
<feature type="chain" id="PRO_5020608169" evidence="1">
    <location>
        <begin position="22"/>
        <end position="204"/>
    </location>
</feature>
<reference evidence="2 3" key="1">
    <citation type="submission" date="2019-03" db="EMBL/GenBank/DDBJ databases">
        <title>Genomic Encyclopedia of Type Strains, Phase III (KMG-III): the genomes of soil and plant-associated and newly described type strains.</title>
        <authorList>
            <person name="Whitman W."/>
        </authorList>
    </citation>
    <scope>NUCLEOTIDE SEQUENCE [LARGE SCALE GENOMIC DNA]</scope>
    <source>
        <strain evidence="2 3">CECT 7378</strain>
    </source>
</reference>
<dbReference type="EMBL" id="SNXC01000009">
    <property type="protein sequence ID" value="TDO99892.1"/>
    <property type="molecule type" value="Genomic_DNA"/>
</dbReference>
<organism evidence="2 3">
    <name type="scientific">Marinomonas balearica</name>
    <dbReference type="NCBI Taxonomy" id="491947"/>
    <lineage>
        <taxon>Bacteria</taxon>
        <taxon>Pseudomonadati</taxon>
        <taxon>Pseudomonadota</taxon>
        <taxon>Gammaproteobacteria</taxon>
        <taxon>Oceanospirillales</taxon>
        <taxon>Oceanospirillaceae</taxon>
        <taxon>Marinomonas</taxon>
    </lineage>
</organism>
<dbReference type="InterPro" id="IPR042245">
    <property type="entry name" value="Tgt2/MlaC_sf"/>
</dbReference>
<feature type="signal peptide" evidence="1">
    <location>
        <begin position="1"/>
        <end position="21"/>
    </location>
</feature>
<dbReference type="AlphaFoldDB" id="A0A4V3CH19"/>
<keyword evidence="1" id="KW-0732">Signal</keyword>
<dbReference type="RefSeq" id="WP_133502720.1">
    <property type="nucleotide sequence ID" value="NZ_SNXC01000009.1"/>
</dbReference>